<evidence type="ECO:0000256" key="5">
    <source>
        <dbReference type="ARBA" id="ARBA00022842"/>
    </source>
</evidence>
<feature type="binding site" evidence="10">
    <location>
        <position position="184"/>
    </location>
    <ligand>
        <name>Mn(2+)</name>
        <dbReference type="ChEBI" id="CHEBI:29035"/>
    </ligand>
</feature>
<feature type="binding site" evidence="10">
    <location>
        <position position="199"/>
    </location>
    <ligand>
        <name>Mn(2+)</name>
        <dbReference type="ChEBI" id="CHEBI:29035"/>
    </ligand>
</feature>
<evidence type="ECO:0000256" key="10">
    <source>
        <dbReference type="HAMAP-Rule" id="MF_01470"/>
    </source>
</evidence>
<name>A0ABY9X1A3_9BACT</name>
<keyword evidence="5 10" id="KW-0460">Magnesium</keyword>
<protein>
    <recommendedName>
        <fullName evidence="10">CRISPR-associated endonuclease Cas1</fullName>
        <ecNumber evidence="10">3.1.-.-</ecNumber>
    </recommendedName>
</protein>
<dbReference type="EC" id="3.1.-.-" evidence="10"/>
<proteinExistence type="inferred from homology"/>
<accession>A0ABY9X1A3</accession>
<comment type="cofactor">
    <cofactor evidence="10">
        <name>Mg(2+)</name>
        <dbReference type="ChEBI" id="CHEBI:18420"/>
    </cofactor>
    <cofactor evidence="10">
        <name>Mn(2+)</name>
        <dbReference type="ChEBI" id="CHEBI:29035"/>
    </cofactor>
</comment>
<evidence type="ECO:0000256" key="8">
    <source>
        <dbReference type="ARBA" id="ARBA00023211"/>
    </source>
</evidence>
<keyword evidence="8 10" id="KW-0464">Manganese</keyword>
<dbReference type="InterPro" id="IPR042206">
    <property type="entry name" value="CRISPR-assoc_Cas1_C"/>
</dbReference>
<organism evidence="11 12">
    <name type="scientific">Archangium minus</name>
    <dbReference type="NCBI Taxonomy" id="83450"/>
    <lineage>
        <taxon>Bacteria</taxon>
        <taxon>Pseudomonadati</taxon>
        <taxon>Myxococcota</taxon>
        <taxon>Myxococcia</taxon>
        <taxon>Myxococcales</taxon>
        <taxon>Cystobacterineae</taxon>
        <taxon>Archangiaceae</taxon>
        <taxon>Archangium</taxon>
    </lineage>
</organism>
<gene>
    <name evidence="11" type="primary">cas1c</name>
    <name evidence="10" type="synonym">cas1</name>
    <name evidence="11" type="ORF">F0U60_37365</name>
</gene>
<evidence type="ECO:0000256" key="7">
    <source>
        <dbReference type="ARBA" id="ARBA00023125"/>
    </source>
</evidence>
<evidence type="ECO:0000313" key="11">
    <source>
        <dbReference type="EMBL" id="WNG49158.1"/>
    </source>
</evidence>
<comment type="similarity">
    <text evidence="10">Belongs to the CRISPR-associated endonuclease Cas1 family.</text>
</comment>
<keyword evidence="7 10" id="KW-0238">DNA-binding</keyword>
<dbReference type="Pfam" id="PF01867">
    <property type="entry name" value="Cas_Cas1"/>
    <property type="match status" value="1"/>
</dbReference>
<dbReference type="NCBIfam" id="TIGR03640">
    <property type="entry name" value="cas1_DVULG"/>
    <property type="match status" value="1"/>
</dbReference>
<dbReference type="Gene3D" id="1.20.120.920">
    <property type="entry name" value="CRISPR-associated endonuclease Cas1, C-terminal domain"/>
    <property type="match status" value="1"/>
</dbReference>
<keyword evidence="12" id="KW-1185">Reference proteome</keyword>
<evidence type="ECO:0000256" key="6">
    <source>
        <dbReference type="ARBA" id="ARBA00023118"/>
    </source>
</evidence>
<dbReference type="InterPro" id="IPR050646">
    <property type="entry name" value="Cas1"/>
</dbReference>
<dbReference type="InterPro" id="IPR019856">
    <property type="entry name" value="CRISPR-assoc_Cas1_DVULG"/>
</dbReference>
<dbReference type="HAMAP" id="MF_01470">
    <property type="entry name" value="Cas1"/>
    <property type="match status" value="1"/>
</dbReference>
<sequence>MGCSPELMAALSEAGIHLSFFSPQGRLLARVEGVPGGNVLLRREQYRVADDPIRTLELARAMVVGKVANARSFLLHARRDAAEERKPAFAEICDRLALHLRALSHATSVEEVRGLEGMAARDYFSVFSLLVKRQEEAFRFGGRSRRPPRDRINALLSFGYALLMQDCAAALAGVGLDPAVGFLHEERPGRLSLALDLMEEFRVPLVDRFVLSLVNRGQLTPEDFIEEPNGAWRLTDAGRKTFLTSWQENKRGELRHEFLQQNAPWSRMPHLQALLLARTLRKDLDVYPPFSMR</sequence>
<dbReference type="EMBL" id="CP043494">
    <property type="protein sequence ID" value="WNG49158.1"/>
    <property type="molecule type" value="Genomic_DNA"/>
</dbReference>
<dbReference type="PANTHER" id="PTHR34353:SF2">
    <property type="entry name" value="CRISPR-ASSOCIATED ENDONUCLEASE CAS1 1"/>
    <property type="match status" value="1"/>
</dbReference>
<dbReference type="RefSeq" id="WP_395806831.1">
    <property type="nucleotide sequence ID" value="NZ_CP043494.1"/>
</dbReference>
<reference evidence="11 12" key="1">
    <citation type="submission" date="2019-08" db="EMBL/GenBank/DDBJ databases">
        <title>Archangium and Cystobacter genomes.</title>
        <authorList>
            <person name="Chen I.-C.K."/>
            <person name="Wielgoss S."/>
        </authorList>
    </citation>
    <scope>NUCLEOTIDE SEQUENCE [LARGE SCALE GENOMIC DNA]</scope>
    <source>
        <strain evidence="11 12">Cbm 6</strain>
    </source>
</reference>
<keyword evidence="3 10" id="KW-0255">Endonuclease</keyword>
<comment type="subunit">
    <text evidence="9 10">Homodimer, forms a heterotetramer with a Cas2 homodimer.</text>
</comment>
<comment type="function">
    <text evidence="10">CRISPR (clustered regularly interspaced short palindromic repeat), is an adaptive immune system that provides protection against mobile genetic elements (viruses, transposable elements and conjugative plasmids). CRISPR clusters contain spacers, sequences complementary to antecedent mobile elements, and target invading nucleic acids. CRISPR clusters are transcribed and processed into CRISPR RNA (crRNA). Acts as a dsDNA endonuclease. Involved in the integration of spacer DNA into the CRISPR cassette.</text>
</comment>
<evidence type="ECO:0000256" key="2">
    <source>
        <dbReference type="ARBA" id="ARBA00022723"/>
    </source>
</evidence>
<keyword evidence="1 10" id="KW-0540">Nuclease</keyword>
<evidence type="ECO:0000313" key="12">
    <source>
        <dbReference type="Proteomes" id="UP001611383"/>
    </source>
</evidence>
<dbReference type="GO" id="GO:0004519">
    <property type="term" value="F:endonuclease activity"/>
    <property type="evidence" value="ECO:0007669"/>
    <property type="project" value="UniProtKB-KW"/>
</dbReference>
<evidence type="ECO:0000256" key="4">
    <source>
        <dbReference type="ARBA" id="ARBA00022801"/>
    </source>
</evidence>
<keyword evidence="6 10" id="KW-0051">Antiviral defense</keyword>
<feature type="binding site" evidence="10">
    <location>
        <position position="116"/>
    </location>
    <ligand>
        <name>Mn(2+)</name>
        <dbReference type="ChEBI" id="CHEBI:29035"/>
    </ligand>
</feature>
<dbReference type="Proteomes" id="UP001611383">
    <property type="component" value="Chromosome"/>
</dbReference>
<evidence type="ECO:0000256" key="3">
    <source>
        <dbReference type="ARBA" id="ARBA00022759"/>
    </source>
</evidence>
<keyword evidence="4 10" id="KW-0378">Hydrolase</keyword>
<dbReference type="InterPro" id="IPR002729">
    <property type="entry name" value="CRISPR-assoc_Cas1"/>
</dbReference>
<evidence type="ECO:0000256" key="9">
    <source>
        <dbReference type="ARBA" id="ARBA00038592"/>
    </source>
</evidence>
<dbReference type="NCBIfam" id="TIGR00287">
    <property type="entry name" value="cas1"/>
    <property type="match status" value="1"/>
</dbReference>
<dbReference type="PANTHER" id="PTHR34353">
    <property type="entry name" value="CRISPR-ASSOCIATED ENDONUCLEASE CAS1 1"/>
    <property type="match status" value="1"/>
</dbReference>
<keyword evidence="2 10" id="KW-0479">Metal-binding</keyword>
<evidence type="ECO:0000256" key="1">
    <source>
        <dbReference type="ARBA" id="ARBA00022722"/>
    </source>
</evidence>